<comment type="caution">
    <text evidence="3">The sequence shown here is derived from an EMBL/GenBank/DDBJ whole genome shotgun (WGS) entry which is preliminary data.</text>
</comment>
<dbReference type="Pfam" id="PF01582">
    <property type="entry name" value="TIR"/>
    <property type="match status" value="1"/>
</dbReference>
<evidence type="ECO:0000256" key="1">
    <source>
        <dbReference type="ARBA" id="ARBA00023027"/>
    </source>
</evidence>
<accession>A0A218VUM1</accession>
<evidence type="ECO:0000313" key="3">
    <source>
        <dbReference type="EMBL" id="OWM64086.1"/>
    </source>
</evidence>
<sequence>MEPQPRPRPTPLSPRAHQLTDFTQPDWKHDVFVSFRGEDTRKGFASHLFHALIQADIRCYRDVERAERGQVVGPMLIRAIHHSRIAIIIFSTNYADSKWCLQELVEILECNKMYRDHGHEVIPIFYNVEPSEVRNQSGKFGEVFNRSSAKDQTENEAWRAALREAGTISSWHVGNDARWVSAYLRIFDMRTRNKNLLTYRGNSFRIS</sequence>
<dbReference type="GO" id="GO:0007165">
    <property type="term" value="P:signal transduction"/>
    <property type="evidence" value="ECO:0007669"/>
    <property type="project" value="InterPro"/>
</dbReference>
<dbReference type="PANTHER" id="PTHR32009">
    <property type="entry name" value="TMV RESISTANCE PROTEIN N-LIKE"/>
    <property type="match status" value="1"/>
</dbReference>
<dbReference type="PANTHER" id="PTHR32009:SF152">
    <property type="entry name" value="NEUTRAL_ALKALINE INVERTASE"/>
    <property type="match status" value="1"/>
</dbReference>
<gene>
    <name evidence="3" type="ORF">CDL15_Pgr011541</name>
</gene>
<dbReference type="AlphaFoldDB" id="A0A218VUM1"/>
<organism evidence="3 4">
    <name type="scientific">Punica granatum</name>
    <name type="common">Pomegranate</name>
    <dbReference type="NCBI Taxonomy" id="22663"/>
    <lineage>
        <taxon>Eukaryota</taxon>
        <taxon>Viridiplantae</taxon>
        <taxon>Streptophyta</taxon>
        <taxon>Embryophyta</taxon>
        <taxon>Tracheophyta</taxon>
        <taxon>Spermatophyta</taxon>
        <taxon>Magnoliopsida</taxon>
        <taxon>eudicotyledons</taxon>
        <taxon>Gunneridae</taxon>
        <taxon>Pentapetalae</taxon>
        <taxon>rosids</taxon>
        <taxon>malvids</taxon>
        <taxon>Myrtales</taxon>
        <taxon>Lythraceae</taxon>
        <taxon>Punica</taxon>
    </lineage>
</organism>
<evidence type="ECO:0000259" key="2">
    <source>
        <dbReference type="PROSITE" id="PS50104"/>
    </source>
</evidence>
<reference evidence="4" key="1">
    <citation type="journal article" date="2017" name="Plant J.">
        <title>The pomegranate (Punica granatum L.) genome and the genomics of punicalagin biosynthesis.</title>
        <authorList>
            <person name="Qin G."/>
            <person name="Xu C."/>
            <person name="Ming R."/>
            <person name="Tang H."/>
            <person name="Guyot R."/>
            <person name="Kramer E.M."/>
            <person name="Hu Y."/>
            <person name="Yi X."/>
            <person name="Qi Y."/>
            <person name="Xu X."/>
            <person name="Gao Z."/>
            <person name="Pan H."/>
            <person name="Jian J."/>
            <person name="Tian Y."/>
            <person name="Yue Z."/>
            <person name="Xu Y."/>
        </authorList>
    </citation>
    <scope>NUCLEOTIDE SEQUENCE [LARGE SCALE GENOMIC DNA]</scope>
    <source>
        <strain evidence="4">cv. Dabenzi</strain>
    </source>
</reference>
<keyword evidence="1" id="KW-0520">NAD</keyword>
<dbReference type="SUPFAM" id="SSF52200">
    <property type="entry name" value="Toll/Interleukin receptor TIR domain"/>
    <property type="match status" value="1"/>
</dbReference>
<evidence type="ECO:0000313" key="4">
    <source>
        <dbReference type="Proteomes" id="UP000197138"/>
    </source>
</evidence>
<proteinExistence type="predicted"/>
<dbReference type="PROSITE" id="PS50104">
    <property type="entry name" value="TIR"/>
    <property type="match status" value="1"/>
</dbReference>
<dbReference type="EMBL" id="MTKT01005817">
    <property type="protein sequence ID" value="OWM64086.1"/>
    <property type="molecule type" value="Genomic_DNA"/>
</dbReference>
<dbReference type="InterPro" id="IPR035897">
    <property type="entry name" value="Toll_tir_struct_dom_sf"/>
</dbReference>
<dbReference type="Proteomes" id="UP000197138">
    <property type="component" value="Unassembled WGS sequence"/>
</dbReference>
<dbReference type="SMART" id="SM00255">
    <property type="entry name" value="TIR"/>
    <property type="match status" value="1"/>
</dbReference>
<dbReference type="FunFam" id="3.40.50.10140:FF:000007">
    <property type="entry name" value="Disease resistance protein (TIR-NBS-LRR class)"/>
    <property type="match status" value="1"/>
</dbReference>
<feature type="domain" description="TIR" evidence="2">
    <location>
        <begin position="27"/>
        <end position="166"/>
    </location>
</feature>
<name>A0A218VUM1_PUNGR</name>
<protein>
    <recommendedName>
        <fullName evidence="2">TIR domain-containing protein</fullName>
    </recommendedName>
</protein>
<dbReference type="InterPro" id="IPR000157">
    <property type="entry name" value="TIR_dom"/>
</dbReference>
<dbReference type="Gene3D" id="3.40.50.10140">
    <property type="entry name" value="Toll/interleukin-1 receptor homology (TIR) domain"/>
    <property type="match status" value="1"/>
</dbReference>